<protein>
    <submittedName>
        <fullName evidence="2">Uncharacterized protein</fullName>
    </submittedName>
</protein>
<keyword evidence="3" id="KW-1185">Reference proteome</keyword>
<reference evidence="2" key="2">
    <citation type="journal article" date="2021" name="Genome Biol. Evol.">
        <title>Developing a high-quality reference genome for a parasitic bivalve with doubly uniparental inheritance (Bivalvia: Unionida).</title>
        <authorList>
            <person name="Smith C.H."/>
        </authorList>
    </citation>
    <scope>NUCLEOTIDE SEQUENCE</scope>
    <source>
        <strain evidence="2">CHS0354</strain>
        <tissue evidence="2">Mantle</tissue>
    </source>
</reference>
<comment type="caution">
    <text evidence="2">The sequence shown here is derived from an EMBL/GenBank/DDBJ whole genome shotgun (WGS) entry which is preliminary data.</text>
</comment>
<accession>A0AAE0SIG4</accession>
<dbReference type="EMBL" id="JAEAOA010001811">
    <property type="protein sequence ID" value="KAK3592301.1"/>
    <property type="molecule type" value="Genomic_DNA"/>
</dbReference>
<name>A0AAE0SIG4_9BIVA</name>
<feature type="compositionally biased region" description="Basic and acidic residues" evidence="1">
    <location>
        <begin position="42"/>
        <end position="55"/>
    </location>
</feature>
<proteinExistence type="predicted"/>
<reference evidence="2" key="1">
    <citation type="journal article" date="2021" name="Genome Biol. Evol.">
        <title>A High-Quality Reference Genome for a Parasitic Bivalve with Doubly Uniparental Inheritance (Bivalvia: Unionida).</title>
        <authorList>
            <person name="Smith C.H."/>
        </authorList>
    </citation>
    <scope>NUCLEOTIDE SEQUENCE</scope>
    <source>
        <strain evidence="2">CHS0354</strain>
    </source>
</reference>
<dbReference type="Proteomes" id="UP001195483">
    <property type="component" value="Unassembled WGS sequence"/>
</dbReference>
<gene>
    <name evidence="2" type="ORF">CHS0354_030443</name>
</gene>
<evidence type="ECO:0000313" key="3">
    <source>
        <dbReference type="Proteomes" id="UP001195483"/>
    </source>
</evidence>
<organism evidence="2 3">
    <name type="scientific">Potamilus streckersoni</name>
    <dbReference type="NCBI Taxonomy" id="2493646"/>
    <lineage>
        <taxon>Eukaryota</taxon>
        <taxon>Metazoa</taxon>
        <taxon>Spiralia</taxon>
        <taxon>Lophotrochozoa</taxon>
        <taxon>Mollusca</taxon>
        <taxon>Bivalvia</taxon>
        <taxon>Autobranchia</taxon>
        <taxon>Heteroconchia</taxon>
        <taxon>Palaeoheterodonta</taxon>
        <taxon>Unionida</taxon>
        <taxon>Unionoidea</taxon>
        <taxon>Unionidae</taxon>
        <taxon>Ambleminae</taxon>
        <taxon>Lampsilini</taxon>
        <taxon>Potamilus</taxon>
    </lineage>
</organism>
<sequence length="81" mass="9242">MADIVKLQCVVNNEIPTEVLSSQSTKRRQRVKSSKRTNSVPDNKRKKEEKTLKSDKSVVPCILHPTEIIMYEKAVSVNVIF</sequence>
<evidence type="ECO:0000256" key="1">
    <source>
        <dbReference type="SAM" id="MobiDB-lite"/>
    </source>
</evidence>
<reference evidence="2" key="3">
    <citation type="submission" date="2023-05" db="EMBL/GenBank/DDBJ databases">
        <authorList>
            <person name="Smith C.H."/>
        </authorList>
    </citation>
    <scope>NUCLEOTIDE SEQUENCE</scope>
    <source>
        <strain evidence="2">CHS0354</strain>
        <tissue evidence="2">Mantle</tissue>
    </source>
</reference>
<evidence type="ECO:0000313" key="2">
    <source>
        <dbReference type="EMBL" id="KAK3592301.1"/>
    </source>
</evidence>
<feature type="compositionally biased region" description="Basic residues" evidence="1">
    <location>
        <begin position="25"/>
        <end position="35"/>
    </location>
</feature>
<feature type="region of interest" description="Disordered" evidence="1">
    <location>
        <begin position="20"/>
        <end position="55"/>
    </location>
</feature>
<dbReference type="AlphaFoldDB" id="A0AAE0SIG4"/>